<dbReference type="CDD" id="cd04657">
    <property type="entry name" value="Piwi_ago-like"/>
    <property type="match status" value="1"/>
</dbReference>
<dbReference type="SMART" id="SM00950">
    <property type="entry name" value="Piwi"/>
    <property type="match status" value="1"/>
</dbReference>
<gene>
    <name evidence="2" type="primary">AGOB1</name>
</gene>
<accession>M4SHR2</accession>
<sequence length="473" mass="54214">DRKQEIMNLFQGINLNADPILREFGINIDLRMTQLEASKIKGAKIEYGNKSIEPNTGRWDNKDKIFYDTKSVSKWIVIDFSGLDETSMKQYIKNFVSTAKLHSIGMANQLAILSGRNDQDYEIIMKFIEQKIQEFNVEFLLIILKNKDQKIYQIVKQIGDIKYGVITQCVDQSAIMKRDRDTGHFILNPTVGQLNSNICLKLNSKLGGTNFKLSSDDLNFKNYLKELYDSNVMIFGIDVNHPSPGPKKSTDPNAPKIFESVAAVVGSVDKNCCYYPACVLNQKNTERSALELVYHLNLAVFELITKYKKLNQKLPERLIFFRDGVSEGQFKPVRDHEMNEIRKACEIESGYFPKISYIVVQKRHHTRLFPVKKEDQAMSGKFENQNVPPGTVVDTLIVTPDKFDFFVCSHLGIQGTSKPCHYFLLHDENNFDSNKLILFSFYLCHIYARSTTSVSYPAPTYYADLCAERGRVY</sequence>
<dbReference type="SUPFAM" id="SSF53098">
    <property type="entry name" value="Ribonuclease H-like"/>
    <property type="match status" value="1"/>
</dbReference>
<dbReference type="InterPro" id="IPR045246">
    <property type="entry name" value="Piwi_ago-like"/>
</dbReference>
<protein>
    <submittedName>
        <fullName evidence="2">Argonaute B1</fullName>
    </submittedName>
</protein>
<dbReference type="Gene3D" id="3.30.420.10">
    <property type="entry name" value="Ribonuclease H-like superfamily/Ribonuclease H"/>
    <property type="match status" value="1"/>
</dbReference>
<dbReference type="PROSITE" id="PS50822">
    <property type="entry name" value="PIWI"/>
    <property type="match status" value="1"/>
</dbReference>
<organism evidence="2">
    <name type="scientific">Brachionus calyciflorus</name>
    <dbReference type="NCBI Taxonomy" id="104777"/>
    <lineage>
        <taxon>Eukaryota</taxon>
        <taxon>Metazoa</taxon>
        <taxon>Spiralia</taxon>
        <taxon>Gnathifera</taxon>
        <taxon>Rotifera</taxon>
        <taxon>Eurotatoria</taxon>
        <taxon>Monogononta</taxon>
        <taxon>Pseudotrocha</taxon>
        <taxon>Ploima</taxon>
        <taxon>Brachionidae</taxon>
        <taxon>Brachionus</taxon>
    </lineage>
</organism>
<dbReference type="InterPro" id="IPR012337">
    <property type="entry name" value="RNaseH-like_sf"/>
</dbReference>
<feature type="non-terminal residue" evidence="2">
    <location>
        <position position="1"/>
    </location>
</feature>
<reference evidence="2" key="1">
    <citation type="journal article" date="2013" name="J. Hered.">
        <title>Inventory and phylogenetic analysis of meiotic genes in monogonont rotifers.</title>
        <authorList>
            <person name="Hanson S.J."/>
            <person name="Schurko A.M."/>
            <person name="Hecox-Lea B."/>
            <person name="Mark Welch D.B."/>
            <person name="Stelzer C.P."/>
            <person name="Logsdon J.M.Jr."/>
        </authorList>
    </citation>
    <scope>NUCLEOTIDE SEQUENCE</scope>
</reference>
<dbReference type="InterPro" id="IPR003165">
    <property type="entry name" value="Piwi"/>
</dbReference>
<feature type="domain" description="Piwi" evidence="1">
    <location>
        <begin position="139"/>
        <end position="473"/>
    </location>
</feature>
<feature type="non-terminal residue" evidence="2">
    <location>
        <position position="473"/>
    </location>
</feature>
<proteinExistence type="predicted"/>
<evidence type="ECO:0000259" key="1">
    <source>
        <dbReference type="PROSITE" id="PS50822"/>
    </source>
</evidence>
<dbReference type="Gene3D" id="3.40.50.2300">
    <property type="match status" value="1"/>
</dbReference>
<dbReference type="AlphaFoldDB" id="M4SHR2"/>
<dbReference type="GO" id="GO:0003676">
    <property type="term" value="F:nucleic acid binding"/>
    <property type="evidence" value="ECO:0007669"/>
    <property type="project" value="InterPro"/>
</dbReference>
<dbReference type="EMBL" id="JX156076">
    <property type="protein sequence ID" value="AGH55730.1"/>
    <property type="molecule type" value="Genomic_DNA"/>
</dbReference>
<name>M4SHR2_9BILA</name>
<dbReference type="Pfam" id="PF02171">
    <property type="entry name" value="Piwi"/>
    <property type="match status" value="1"/>
</dbReference>
<dbReference type="PANTHER" id="PTHR22891">
    <property type="entry name" value="EUKARYOTIC TRANSLATION INITIATION FACTOR 2C"/>
    <property type="match status" value="1"/>
</dbReference>
<evidence type="ECO:0000313" key="2">
    <source>
        <dbReference type="EMBL" id="AGH55730.1"/>
    </source>
</evidence>
<dbReference type="InterPro" id="IPR036397">
    <property type="entry name" value="RNaseH_sf"/>
</dbReference>